<dbReference type="Proteomes" id="UP000185696">
    <property type="component" value="Unassembled WGS sequence"/>
</dbReference>
<dbReference type="RefSeq" id="WP_075135077.1">
    <property type="nucleotide sequence ID" value="NZ_MSIF01000012.1"/>
</dbReference>
<dbReference type="Pfam" id="PF01636">
    <property type="entry name" value="APH"/>
    <property type="match status" value="1"/>
</dbReference>
<organism evidence="2 3">
    <name type="scientific">Actinophytocola xinjiangensis</name>
    <dbReference type="NCBI Taxonomy" id="485602"/>
    <lineage>
        <taxon>Bacteria</taxon>
        <taxon>Bacillati</taxon>
        <taxon>Actinomycetota</taxon>
        <taxon>Actinomycetes</taxon>
        <taxon>Pseudonocardiales</taxon>
        <taxon>Pseudonocardiaceae</taxon>
    </lineage>
</organism>
<name>A0A7Z0WJQ5_9PSEU</name>
<gene>
    <name evidence="2" type="ORF">BLA60_23160</name>
</gene>
<dbReference type="InterPro" id="IPR002575">
    <property type="entry name" value="Aminoglycoside_PTrfase"/>
</dbReference>
<keyword evidence="3" id="KW-1185">Reference proteome</keyword>
<dbReference type="SUPFAM" id="SSF56112">
    <property type="entry name" value="Protein kinase-like (PK-like)"/>
    <property type="match status" value="1"/>
</dbReference>
<evidence type="ECO:0000259" key="1">
    <source>
        <dbReference type="Pfam" id="PF01636"/>
    </source>
</evidence>
<sequence length="276" mass="29367">MPIDKVASRAVDAAVATATALGLDVGHTTVLHASNRITVRLAPCDVLARVAPVADRAGAAFEVEVAGLLAGTGGPVGVPESRVRPRVYVRAGFAVTLWRYHEPVPGELAPAAYADALVRLHAGLRRVDLPLPHVTDRVGQARQLVEDRRRSPDLGDADRALLRDTLTNLGGALVHGAAEQPLHGEPHPGNVLATGNGPLFVDLESCCRGPVEFDLAHAPEPVGAHYPAADPDLLGRCRILTLAIATAWRWDLADRFPDGRRLGLLWLDQLRAATGY</sequence>
<keyword evidence="2" id="KW-0808">Transferase</keyword>
<reference evidence="2 3" key="1">
    <citation type="submission" date="2016-12" db="EMBL/GenBank/DDBJ databases">
        <title>The draft genome sequence of Actinophytocola xinjiangensis.</title>
        <authorList>
            <person name="Wang W."/>
            <person name="Yuan L."/>
        </authorList>
    </citation>
    <scope>NUCLEOTIDE SEQUENCE [LARGE SCALE GENOMIC DNA]</scope>
    <source>
        <strain evidence="2 3">CGMCC 4.4663</strain>
    </source>
</reference>
<dbReference type="OrthoDB" id="115252at2"/>
<comment type="caution">
    <text evidence="2">The sequence shown here is derived from an EMBL/GenBank/DDBJ whole genome shotgun (WGS) entry which is preliminary data.</text>
</comment>
<dbReference type="InterPro" id="IPR011009">
    <property type="entry name" value="Kinase-like_dom_sf"/>
</dbReference>
<proteinExistence type="predicted"/>
<feature type="domain" description="Aminoglycoside phosphotransferase" evidence="1">
    <location>
        <begin position="45"/>
        <end position="219"/>
    </location>
</feature>
<accession>A0A7Z0WJQ5</accession>
<dbReference type="Gene3D" id="1.10.510.10">
    <property type="entry name" value="Transferase(Phosphotransferase) domain 1"/>
    <property type="match status" value="1"/>
</dbReference>
<evidence type="ECO:0000313" key="2">
    <source>
        <dbReference type="EMBL" id="OLF08335.1"/>
    </source>
</evidence>
<evidence type="ECO:0000313" key="3">
    <source>
        <dbReference type="Proteomes" id="UP000185696"/>
    </source>
</evidence>
<dbReference type="EMBL" id="MSIF01000012">
    <property type="protein sequence ID" value="OLF08335.1"/>
    <property type="molecule type" value="Genomic_DNA"/>
</dbReference>
<dbReference type="Gene3D" id="1.20.1270.170">
    <property type="match status" value="1"/>
</dbReference>
<protein>
    <submittedName>
        <fullName evidence="2">Aminoglycoside phosphotransferase</fullName>
    </submittedName>
</protein>
<dbReference type="GO" id="GO:0016740">
    <property type="term" value="F:transferase activity"/>
    <property type="evidence" value="ECO:0007669"/>
    <property type="project" value="UniProtKB-KW"/>
</dbReference>
<dbReference type="AlphaFoldDB" id="A0A7Z0WJQ5"/>